<evidence type="ECO:0000313" key="2">
    <source>
        <dbReference type="EMBL" id="PVU86071.1"/>
    </source>
</evidence>
<reference evidence="2 3" key="1">
    <citation type="journal article" date="2018" name="MBio">
        <title>Comparative Genomics Reveals the Core Gene Toolbox for the Fungus-Insect Symbiosis.</title>
        <authorList>
            <person name="Wang Y."/>
            <person name="Stata M."/>
            <person name="Wang W."/>
            <person name="Stajich J.E."/>
            <person name="White M.M."/>
            <person name="Moncalvo J.M."/>
        </authorList>
    </citation>
    <scope>NUCLEOTIDE SEQUENCE [LARGE SCALE GENOMIC DNA]</scope>
    <source>
        <strain evidence="2 3">SWE-8-4</strain>
    </source>
</reference>
<evidence type="ECO:0000256" key="1">
    <source>
        <dbReference type="SAM" id="MobiDB-lite"/>
    </source>
</evidence>
<feature type="compositionally biased region" description="Polar residues" evidence="1">
    <location>
        <begin position="206"/>
        <end position="228"/>
    </location>
</feature>
<feature type="region of interest" description="Disordered" evidence="1">
    <location>
        <begin position="85"/>
        <end position="144"/>
    </location>
</feature>
<dbReference type="EMBL" id="MBFR01000733">
    <property type="protein sequence ID" value="PVU86071.1"/>
    <property type="molecule type" value="Genomic_DNA"/>
</dbReference>
<feature type="compositionally biased region" description="Polar residues" evidence="1">
    <location>
        <begin position="187"/>
        <end position="197"/>
    </location>
</feature>
<dbReference type="Proteomes" id="UP000245383">
    <property type="component" value="Unassembled WGS sequence"/>
</dbReference>
<evidence type="ECO:0000313" key="3">
    <source>
        <dbReference type="Proteomes" id="UP000245383"/>
    </source>
</evidence>
<protein>
    <submittedName>
        <fullName evidence="2">Uncharacterized protein</fullName>
    </submittedName>
</protein>
<sequence length="285" mass="32793">MTAIRIYDQLLEQKLLKAKKTDLSKSTVEPIPNYSQQTVPETFVKSNIDYSTNQNSDYNASTAFNQYNDISAKISENNNQYASISNHKYKPQSPPRGFYAPDDSYSYPQFQNQAHYFNHPPESQNQHNPIGSDASVPQKIPYPSEYQSQPQLRYGYDHFHNQNTSTQNPTSIKQSQQYKPNNDDRYNNLQQNSQADSYNHRDDLGYTSNYQDKNTNPYPAQLQNSHSQYPPPVQLLPNIKPIQATTYHNSQPPVTNQHENTTTANTNQKNTDKNNDVEEGDLIQF</sequence>
<feature type="region of interest" description="Disordered" evidence="1">
    <location>
        <begin position="157"/>
        <end position="285"/>
    </location>
</feature>
<dbReference type="AlphaFoldDB" id="A0A2T9Y148"/>
<gene>
    <name evidence="2" type="ORF">BB561_006818</name>
</gene>
<feature type="compositionally biased region" description="Polar residues" evidence="1">
    <location>
        <begin position="106"/>
        <end position="129"/>
    </location>
</feature>
<feature type="compositionally biased region" description="Polar residues" evidence="1">
    <location>
        <begin position="243"/>
        <end position="259"/>
    </location>
</feature>
<organism evidence="2 3">
    <name type="scientific">Smittium simulii</name>
    <dbReference type="NCBI Taxonomy" id="133385"/>
    <lineage>
        <taxon>Eukaryota</taxon>
        <taxon>Fungi</taxon>
        <taxon>Fungi incertae sedis</taxon>
        <taxon>Zoopagomycota</taxon>
        <taxon>Kickxellomycotina</taxon>
        <taxon>Harpellomycetes</taxon>
        <taxon>Harpellales</taxon>
        <taxon>Legeriomycetaceae</taxon>
        <taxon>Smittium</taxon>
    </lineage>
</organism>
<comment type="caution">
    <text evidence="2">The sequence shown here is derived from an EMBL/GenBank/DDBJ whole genome shotgun (WGS) entry which is preliminary data.</text>
</comment>
<accession>A0A2T9Y148</accession>
<feature type="compositionally biased region" description="Polar residues" evidence="1">
    <location>
        <begin position="161"/>
        <end position="180"/>
    </location>
</feature>
<proteinExistence type="predicted"/>
<keyword evidence="3" id="KW-1185">Reference proteome</keyword>
<name>A0A2T9Y148_9FUNG</name>
<feature type="compositionally biased region" description="Low complexity" evidence="1">
    <location>
        <begin position="260"/>
        <end position="269"/>
    </location>
</feature>